<feature type="compositionally biased region" description="Polar residues" evidence="1">
    <location>
        <begin position="131"/>
        <end position="151"/>
    </location>
</feature>
<accession>A0A9Q2HFW0</accession>
<gene>
    <name evidence="4" type="ORF">HNQ45_001538</name>
</gene>
<evidence type="ECO:0000256" key="3">
    <source>
        <dbReference type="SAM" id="SignalP"/>
    </source>
</evidence>
<evidence type="ECO:0000313" key="5">
    <source>
        <dbReference type="Proteomes" id="UP000579136"/>
    </source>
</evidence>
<feature type="compositionally biased region" description="Polar residues" evidence="1">
    <location>
        <begin position="85"/>
        <end position="106"/>
    </location>
</feature>
<name>A0A9Q2HFW0_9STAP</name>
<keyword evidence="2" id="KW-1133">Transmembrane helix</keyword>
<keyword evidence="2" id="KW-0812">Transmembrane</keyword>
<sequence length="225" mass="24825">MRALKLLSTIFLLNIIISVQPVHAEEDAVETSPKIETNAVDEGAGENVSGEESNDQEEGQNENQENGTTETPTENTPEAPKENNDNNGNVDTPPQGSGSGELNSPNEIDKQLKESDEQVLDAVRVEEKPSDYNNYDTNVNTQQEFDNNSSEVVEDNTVVSKEDHSKGKTNNNKKDSKKKTPHGAKELPNTGIHENIELIYVLEIVLLTSGLLLLFRKSSKVKIRK</sequence>
<evidence type="ECO:0000313" key="4">
    <source>
        <dbReference type="EMBL" id="MBB5176649.1"/>
    </source>
</evidence>
<feature type="transmembrane region" description="Helical" evidence="2">
    <location>
        <begin position="198"/>
        <end position="215"/>
    </location>
</feature>
<keyword evidence="5" id="KW-1185">Reference proteome</keyword>
<evidence type="ECO:0000256" key="2">
    <source>
        <dbReference type="SAM" id="Phobius"/>
    </source>
</evidence>
<comment type="caution">
    <text evidence="4">The sequence shown here is derived from an EMBL/GenBank/DDBJ whole genome shotgun (WGS) entry which is preliminary data.</text>
</comment>
<evidence type="ECO:0000256" key="1">
    <source>
        <dbReference type="SAM" id="MobiDB-lite"/>
    </source>
</evidence>
<dbReference type="RefSeq" id="WP_183675445.1">
    <property type="nucleotide sequence ID" value="NZ_CBCRYX010000012.1"/>
</dbReference>
<dbReference type="EMBL" id="JACHHF010000011">
    <property type="protein sequence ID" value="MBB5176649.1"/>
    <property type="molecule type" value="Genomic_DNA"/>
</dbReference>
<feature type="region of interest" description="Disordered" evidence="1">
    <location>
        <begin position="124"/>
        <end position="188"/>
    </location>
</feature>
<feature type="signal peptide" evidence="3">
    <location>
        <begin position="1"/>
        <end position="24"/>
    </location>
</feature>
<keyword evidence="2" id="KW-0472">Membrane</keyword>
<feature type="compositionally biased region" description="Low complexity" evidence="1">
    <location>
        <begin position="61"/>
        <end position="78"/>
    </location>
</feature>
<dbReference type="AlphaFoldDB" id="A0A9Q2HFW0"/>
<dbReference type="Proteomes" id="UP000579136">
    <property type="component" value="Unassembled WGS sequence"/>
</dbReference>
<proteinExistence type="predicted"/>
<reference evidence="4 5" key="1">
    <citation type="submission" date="2020-08" db="EMBL/GenBank/DDBJ databases">
        <title>Genomic Encyclopedia of Type Strains, Phase IV (KMG-IV): sequencing the most valuable type-strain genomes for metagenomic binning, comparative biology and taxonomic classification.</title>
        <authorList>
            <person name="Goeker M."/>
        </authorList>
    </citation>
    <scope>NUCLEOTIDE SEQUENCE [LARGE SCALE GENOMIC DNA]</scope>
    <source>
        <strain evidence="4 5">DSM 19163</strain>
    </source>
</reference>
<organism evidence="4 5">
    <name type="scientific">Nosocomiicoccus ampullae</name>
    <dbReference type="NCBI Taxonomy" id="489910"/>
    <lineage>
        <taxon>Bacteria</taxon>
        <taxon>Bacillati</taxon>
        <taxon>Bacillota</taxon>
        <taxon>Bacilli</taxon>
        <taxon>Bacillales</taxon>
        <taxon>Staphylococcaceae</taxon>
        <taxon>Nosocomiicoccus</taxon>
    </lineage>
</organism>
<protein>
    <submittedName>
        <fullName evidence="4">LPXTG-motif cell wall-anchored protein</fullName>
    </submittedName>
</protein>
<feature type="chain" id="PRO_5040129647" evidence="3">
    <location>
        <begin position="25"/>
        <end position="225"/>
    </location>
</feature>
<keyword evidence="3" id="KW-0732">Signal</keyword>
<dbReference type="NCBIfam" id="TIGR01167">
    <property type="entry name" value="LPXTG_anchor"/>
    <property type="match status" value="1"/>
</dbReference>
<feature type="region of interest" description="Disordered" evidence="1">
    <location>
        <begin position="28"/>
        <end position="107"/>
    </location>
</feature>